<gene>
    <name evidence="4" type="ORF">ADEAN_000427000</name>
</gene>
<reference evidence="4 5" key="1">
    <citation type="submission" date="2020-08" db="EMBL/GenBank/DDBJ databases">
        <authorList>
            <person name="Newling K."/>
            <person name="Davey J."/>
            <person name="Forrester S."/>
        </authorList>
    </citation>
    <scope>NUCLEOTIDE SEQUENCE [LARGE SCALE GENOMIC DNA]</scope>
    <source>
        <strain evidence="5">Crithidia deanei Carvalho (ATCC PRA-265)</strain>
    </source>
</reference>
<dbReference type="PANTHER" id="PTHR11820">
    <property type="entry name" value="ACYLPYRUVASE"/>
    <property type="match status" value="1"/>
</dbReference>
<dbReference type="GO" id="GO:0046872">
    <property type="term" value="F:metal ion binding"/>
    <property type="evidence" value="ECO:0007669"/>
    <property type="project" value="UniProtKB-KW"/>
</dbReference>
<keyword evidence="4" id="KW-0378">Hydrolase</keyword>
<dbReference type="Pfam" id="PF01557">
    <property type="entry name" value="FAA_hydrolase"/>
    <property type="match status" value="1"/>
</dbReference>
<protein>
    <submittedName>
        <fullName evidence="4">Fumarylacetoacetate (FAA) hydrolase family, putative</fullName>
    </submittedName>
</protein>
<dbReference type="EMBL" id="LR877151">
    <property type="protein sequence ID" value="CAD2216792.1"/>
    <property type="molecule type" value="Genomic_DNA"/>
</dbReference>
<dbReference type="Proteomes" id="UP000515908">
    <property type="component" value="Chromosome 07"/>
</dbReference>
<name>A0A7G2CF85_9TRYP</name>
<dbReference type="VEuPathDB" id="TriTrypDB:ADEAN_000427000"/>
<dbReference type="GO" id="GO:0018773">
    <property type="term" value="F:acetylpyruvate hydrolase activity"/>
    <property type="evidence" value="ECO:0007669"/>
    <property type="project" value="TreeGrafter"/>
</dbReference>
<accession>A0A7G2CF85</accession>
<dbReference type="SUPFAM" id="SSF56529">
    <property type="entry name" value="FAH"/>
    <property type="match status" value="1"/>
</dbReference>
<dbReference type="PANTHER" id="PTHR11820:SF7">
    <property type="entry name" value="ACYLPYRUVASE FAHD1, MITOCHONDRIAL"/>
    <property type="match status" value="1"/>
</dbReference>
<keyword evidence="2" id="KW-0479">Metal-binding</keyword>
<dbReference type="Gene3D" id="3.90.850.10">
    <property type="entry name" value="Fumarylacetoacetase-like, C-terminal domain"/>
    <property type="match status" value="1"/>
</dbReference>
<evidence type="ECO:0000256" key="1">
    <source>
        <dbReference type="ARBA" id="ARBA00010211"/>
    </source>
</evidence>
<dbReference type="InterPro" id="IPR011234">
    <property type="entry name" value="Fumarylacetoacetase-like_C"/>
</dbReference>
<dbReference type="AlphaFoldDB" id="A0A7G2CF85"/>
<evidence type="ECO:0000313" key="4">
    <source>
        <dbReference type="EMBL" id="CAD2216792.1"/>
    </source>
</evidence>
<feature type="domain" description="Fumarylacetoacetase-like C-terminal" evidence="3">
    <location>
        <begin position="28"/>
        <end position="262"/>
    </location>
</feature>
<evidence type="ECO:0000259" key="3">
    <source>
        <dbReference type="Pfam" id="PF01557"/>
    </source>
</evidence>
<proteinExistence type="inferred from homology"/>
<comment type="similarity">
    <text evidence="1">Belongs to the FAH family.</text>
</comment>
<evidence type="ECO:0000313" key="5">
    <source>
        <dbReference type="Proteomes" id="UP000515908"/>
    </source>
</evidence>
<evidence type="ECO:0000256" key="2">
    <source>
        <dbReference type="ARBA" id="ARBA00022723"/>
    </source>
</evidence>
<organism evidence="4 5">
    <name type="scientific">Angomonas deanei</name>
    <dbReference type="NCBI Taxonomy" id="59799"/>
    <lineage>
        <taxon>Eukaryota</taxon>
        <taxon>Discoba</taxon>
        <taxon>Euglenozoa</taxon>
        <taxon>Kinetoplastea</taxon>
        <taxon>Metakinetoplastina</taxon>
        <taxon>Trypanosomatida</taxon>
        <taxon>Trypanosomatidae</taxon>
        <taxon>Strigomonadinae</taxon>
        <taxon>Angomonas</taxon>
    </lineage>
</organism>
<dbReference type="InterPro" id="IPR036663">
    <property type="entry name" value="Fumarylacetoacetase_C_sf"/>
</dbReference>
<dbReference type="OrthoDB" id="411064at2759"/>
<sequence>MSSLAFTSIRQTVIPIVGKNLQYPVRRVYCVGQNYEQHAREMQGSTNRANPFFFSKNADDLVVDRENYANCDSQLKIRYPSYTESLHHEVELVVAIGPHKKDPSIVEFENVDMFDVHNLVYGYAVGLDMTRRDLQLQLKAKGHPWEMAKAFDDAAVISSIVTAEDLHARNPKLFTTPSGDDCKTVEQGHIFLQVNNTPRQDCDVSQMVTPIHELVAILSKYVTLRPGDLLYTGTPSGVGPVRKGDEMEAGIEGLGTIKVSVV</sequence>
<keyword evidence="5" id="KW-1185">Reference proteome</keyword>